<comment type="caution">
    <text evidence="8">The sequence shown here is derived from an EMBL/GenBank/DDBJ whole genome shotgun (WGS) entry which is preliminary data.</text>
</comment>
<feature type="transmembrane region" description="Helical" evidence="6">
    <location>
        <begin position="218"/>
        <end position="235"/>
    </location>
</feature>
<feature type="transmembrane region" description="Helical" evidence="6">
    <location>
        <begin position="370"/>
        <end position="392"/>
    </location>
</feature>
<feature type="domain" description="Major facilitator superfamily (MFS) profile" evidence="7">
    <location>
        <begin position="13"/>
        <end position="397"/>
    </location>
</feature>
<keyword evidence="9" id="KW-1185">Reference proteome</keyword>
<feature type="transmembrane region" description="Helical" evidence="6">
    <location>
        <begin position="255"/>
        <end position="274"/>
    </location>
</feature>
<dbReference type="EMBL" id="BMHB01000001">
    <property type="protein sequence ID" value="GGI13361.1"/>
    <property type="molecule type" value="Genomic_DNA"/>
</dbReference>
<name>A0A8J3AMF8_9BACI</name>
<keyword evidence="5 6" id="KW-0472">Membrane</keyword>
<dbReference type="Proteomes" id="UP000626244">
    <property type="component" value="Unassembled WGS sequence"/>
</dbReference>
<protein>
    <recommendedName>
        <fullName evidence="7">Major facilitator superfamily (MFS) profile domain-containing protein</fullName>
    </recommendedName>
</protein>
<keyword evidence="3 6" id="KW-0812">Transmembrane</keyword>
<evidence type="ECO:0000256" key="4">
    <source>
        <dbReference type="ARBA" id="ARBA00022989"/>
    </source>
</evidence>
<dbReference type="SUPFAM" id="SSF103473">
    <property type="entry name" value="MFS general substrate transporter"/>
    <property type="match status" value="1"/>
</dbReference>
<feature type="transmembrane region" description="Helical" evidence="6">
    <location>
        <begin position="52"/>
        <end position="69"/>
    </location>
</feature>
<feature type="transmembrane region" description="Helical" evidence="6">
    <location>
        <begin position="168"/>
        <end position="189"/>
    </location>
</feature>
<sequence length="407" mass="44881">MNPIKLLKPVSNRWTVLLAFASLAGISQMLWLNFAPLISYLKSHYNVSESDINWLLTVFPLIYILLSIHSGKVIDRRGYRYSILIGGIFMSVFACLRVFDSSFSILLIGQIGIAIGQPYILNAISRLVVDWFPKNQQATATGIGTVGMFIGMAIALATTPYLVEQFGFQQTLIIMAVLTIISTLIFFFIGIPKDTTVQETDIIPSFHDQFTLFKNKQFILLNIISFLGLGVFNGLTSWIEQILKPYGVSSEQAGLVGGSLIIGGIIGSIIIPILSDLVGKRKPFILFTIIFPLLLIYPLCTSGHLPILLILGSLLGFFLLPAFALLLSITEELVGEKQSGAATSLLLMAGNLGAVIVIAAMQIVKGDHSTWIHSVYFILILLFICCALTIYLKEKPIIFDEQYHNEI</sequence>
<feature type="transmembrane region" description="Helical" evidence="6">
    <location>
        <begin position="283"/>
        <end position="299"/>
    </location>
</feature>
<feature type="transmembrane region" description="Helical" evidence="6">
    <location>
        <begin position="341"/>
        <end position="364"/>
    </location>
</feature>
<feature type="transmembrane region" description="Helical" evidence="6">
    <location>
        <begin position="81"/>
        <end position="99"/>
    </location>
</feature>
<dbReference type="GO" id="GO:0005886">
    <property type="term" value="C:plasma membrane"/>
    <property type="evidence" value="ECO:0007669"/>
    <property type="project" value="UniProtKB-SubCell"/>
</dbReference>
<gene>
    <name evidence="8" type="ORF">GCM10007380_17530</name>
</gene>
<accession>A0A8J3AMF8</accession>
<dbReference type="AlphaFoldDB" id="A0A8J3AMF8"/>
<dbReference type="Gene3D" id="1.20.1250.20">
    <property type="entry name" value="MFS general substrate transporter like domains"/>
    <property type="match status" value="2"/>
</dbReference>
<reference evidence="9" key="1">
    <citation type="journal article" date="2019" name="Int. J. Syst. Evol. Microbiol.">
        <title>The Global Catalogue of Microorganisms (GCM) 10K type strain sequencing project: providing services to taxonomists for standard genome sequencing and annotation.</title>
        <authorList>
            <consortium name="The Broad Institute Genomics Platform"/>
            <consortium name="The Broad Institute Genome Sequencing Center for Infectious Disease"/>
            <person name="Wu L."/>
            <person name="Ma J."/>
        </authorList>
    </citation>
    <scope>NUCLEOTIDE SEQUENCE [LARGE SCALE GENOMIC DNA]</scope>
    <source>
        <strain evidence="9">CGMCC 1.14993</strain>
    </source>
</reference>
<feature type="transmembrane region" description="Helical" evidence="6">
    <location>
        <begin position="12"/>
        <end position="32"/>
    </location>
</feature>
<feature type="transmembrane region" description="Helical" evidence="6">
    <location>
        <begin position="305"/>
        <end position="329"/>
    </location>
</feature>
<evidence type="ECO:0000313" key="8">
    <source>
        <dbReference type="EMBL" id="GGI13361.1"/>
    </source>
</evidence>
<evidence type="ECO:0000259" key="7">
    <source>
        <dbReference type="PROSITE" id="PS50850"/>
    </source>
</evidence>
<evidence type="ECO:0000256" key="3">
    <source>
        <dbReference type="ARBA" id="ARBA00022692"/>
    </source>
</evidence>
<organism evidence="8 9">
    <name type="scientific">Gottfriedia solisilvae</name>
    <dbReference type="NCBI Taxonomy" id="1516104"/>
    <lineage>
        <taxon>Bacteria</taxon>
        <taxon>Bacillati</taxon>
        <taxon>Bacillota</taxon>
        <taxon>Bacilli</taxon>
        <taxon>Bacillales</taxon>
        <taxon>Bacillaceae</taxon>
        <taxon>Gottfriedia</taxon>
    </lineage>
</organism>
<keyword evidence="4 6" id="KW-1133">Transmembrane helix</keyword>
<dbReference type="InterPro" id="IPR020846">
    <property type="entry name" value="MFS_dom"/>
</dbReference>
<dbReference type="InterPro" id="IPR011701">
    <property type="entry name" value="MFS"/>
</dbReference>
<comment type="subcellular location">
    <subcellularLocation>
        <location evidence="1">Cell membrane</location>
        <topology evidence="1">Multi-pass membrane protein</topology>
    </subcellularLocation>
</comment>
<feature type="transmembrane region" description="Helical" evidence="6">
    <location>
        <begin position="141"/>
        <end position="162"/>
    </location>
</feature>
<evidence type="ECO:0000256" key="2">
    <source>
        <dbReference type="ARBA" id="ARBA00022448"/>
    </source>
</evidence>
<evidence type="ECO:0000313" key="9">
    <source>
        <dbReference type="Proteomes" id="UP000626244"/>
    </source>
</evidence>
<evidence type="ECO:0000256" key="1">
    <source>
        <dbReference type="ARBA" id="ARBA00004651"/>
    </source>
</evidence>
<evidence type="ECO:0000256" key="6">
    <source>
        <dbReference type="SAM" id="Phobius"/>
    </source>
</evidence>
<dbReference type="PANTHER" id="PTHR10924">
    <property type="entry name" value="MAJOR FACILITATOR SUPERFAMILY PROTEIN-RELATED"/>
    <property type="match status" value="1"/>
</dbReference>
<feature type="transmembrane region" description="Helical" evidence="6">
    <location>
        <begin position="105"/>
        <end position="129"/>
    </location>
</feature>
<dbReference type="Pfam" id="PF07690">
    <property type="entry name" value="MFS_1"/>
    <property type="match status" value="1"/>
</dbReference>
<proteinExistence type="predicted"/>
<dbReference type="GO" id="GO:0022857">
    <property type="term" value="F:transmembrane transporter activity"/>
    <property type="evidence" value="ECO:0007669"/>
    <property type="project" value="InterPro"/>
</dbReference>
<dbReference type="OrthoDB" id="8596007at2"/>
<dbReference type="InterPro" id="IPR049680">
    <property type="entry name" value="FLVCR1-2_SLC49-like"/>
</dbReference>
<dbReference type="PROSITE" id="PS50850">
    <property type="entry name" value="MFS"/>
    <property type="match status" value="1"/>
</dbReference>
<dbReference type="InterPro" id="IPR036259">
    <property type="entry name" value="MFS_trans_sf"/>
</dbReference>
<keyword evidence="2" id="KW-0813">Transport</keyword>
<dbReference type="PANTHER" id="PTHR10924:SF6">
    <property type="entry name" value="SOLUTE CARRIER FAMILY 49 MEMBER A3"/>
    <property type="match status" value="1"/>
</dbReference>
<evidence type="ECO:0000256" key="5">
    <source>
        <dbReference type="ARBA" id="ARBA00023136"/>
    </source>
</evidence>
<dbReference type="RefSeq" id="WP_087998144.1">
    <property type="nucleotide sequence ID" value="NZ_BMHB01000001.1"/>
</dbReference>